<dbReference type="Gene3D" id="3.40.309.10">
    <property type="entry name" value="Aldehyde Dehydrogenase, Chain A, domain 2"/>
    <property type="match status" value="1"/>
</dbReference>
<dbReference type="SUPFAM" id="SSF53720">
    <property type="entry name" value="ALDH-like"/>
    <property type="match status" value="1"/>
</dbReference>
<dbReference type="STRING" id="9402.L5KMV6"/>
<dbReference type="InterPro" id="IPR016163">
    <property type="entry name" value="Ald_DH_C"/>
</dbReference>
<dbReference type="InterPro" id="IPR016161">
    <property type="entry name" value="Ald_DH/histidinol_DH"/>
</dbReference>
<feature type="active site" evidence="2">
    <location>
        <position position="45"/>
    </location>
</feature>
<name>L5KMV6_PTEAL</name>
<evidence type="ECO:0000256" key="3">
    <source>
        <dbReference type="RuleBase" id="RU003345"/>
    </source>
</evidence>
<dbReference type="InterPro" id="IPR015590">
    <property type="entry name" value="Aldehyde_DH_dom"/>
</dbReference>
<evidence type="ECO:0000259" key="4">
    <source>
        <dbReference type="Pfam" id="PF00171"/>
    </source>
</evidence>
<evidence type="ECO:0000313" key="6">
    <source>
        <dbReference type="Proteomes" id="UP000010552"/>
    </source>
</evidence>
<evidence type="ECO:0000256" key="1">
    <source>
        <dbReference type="ARBA" id="ARBA00023002"/>
    </source>
</evidence>
<protein>
    <submittedName>
        <fullName evidence="5">Aldehyde dehydrogenase X, mitochondrial</fullName>
    </submittedName>
</protein>
<dbReference type="InterPro" id="IPR029510">
    <property type="entry name" value="Ald_DH_CS_GLU"/>
</dbReference>
<dbReference type="GO" id="GO:0016620">
    <property type="term" value="F:oxidoreductase activity, acting on the aldehyde or oxo group of donors, NAD or NADP as acceptor"/>
    <property type="evidence" value="ECO:0007669"/>
    <property type="project" value="InterPro"/>
</dbReference>
<sequence>MATTGGAAIAYHMDIDKVAFTGSTEVGHLIQKAAGESNLKRVTLELGGKSPSIVSADADMSHAVEQGHKALFNMGQCCCGGPGPSLRNPSMMSFSREP</sequence>
<reference evidence="6" key="1">
    <citation type="journal article" date="2013" name="Science">
        <title>Comparative analysis of bat genomes provides insight into the evolution of flight and immunity.</title>
        <authorList>
            <person name="Zhang G."/>
            <person name="Cowled C."/>
            <person name="Shi Z."/>
            <person name="Huang Z."/>
            <person name="Bishop-Lilly K.A."/>
            <person name="Fang X."/>
            <person name="Wynne J.W."/>
            <person name="Xiong Z."/>
            <person name="Baker M.L."/>
            <person name="Zhao W."/>
            <person name="Tachedjian M."/>
            <person name="Zhu Y."/>
            <person name="Zhou P."/>
            <person name="Jiang X."/>
            <person name="Ng J."/>
            <person name="Yang L."/>
            <person name="Wu L."/>
            <person name="Xiao J."/>
            <person name="Feng Y."/>
            <person name="Chen Y."/>
            <person name="Sun X."/>
            <person name="Zhang Y."/>
            <person name="Marsh G.A."/>
            <person name="Crameri G."/>
            <person name="Broder C.C."/>
            <person name="Frey K.G."/>
            <person name="Wang L.F."/>
            <person name="Wang J."/>
        </authorList>
    </citation>
    <scope>NUCLEOTIDE SEQUENCE [LARGE SCALE GENOMIC DNA]</scope>
</reference>
<evidence type="ECO:0000256" key="2">
    <source>
        <dbReference type="PROSITE-ProRule" id="PRU10007"/>
    </source>
</evidence>
<comment type="similarity">
    <text evidence="3">Belongs to the aldehyde dehydrogenase family.</text>
</comment>
<gene>
    <name evidence="5" type="ORF">PAL_GLEAN10008033</name>
</gene>
<accession>L5KMV6</accession>
<keyword evidence="1 3" id="KW-0560">Oxidoreductase</keyword>
<dbReference type="InterPro" id="IPR016162">
    <property type="entry name" value="Ald_DH_N"/>
</dbReference>
<dbReference type="PROSITE" id="PS00687">
    <property type="entry name" value="ALDEHYDE_DEHYDR_GLU"/>
    <property type="match status" value="1"/>
</dbReference>
<evidence type="ECO:0000313" key="5">
    <source>
        <dbReference type="EMBL" id="ELK12984.1"/>
    </source>
</evidence>
<dbReference type="AlphaFoldDB" id="L5KMV6"/>
<dbReference type="Pfam" id="PF00171">
    <property type="entry name" value="Aldedh"/>
    <property type="match status" value="1"/>
</dbReference>
<feature type="domain" description="Aldehyde dehydrogenase" evidence="4">
    <location>
        <begin position="5"/>
        <end position="80"/>
    </location>
</feature>
<dbReference type="EMBL" id="KB030636">
    <property type="protein sequence ID" value="ELK12984.1"/>
    <property type="molecule type" value="Genomic_DNA"/>
</dbReference>
<organism evidence="5 6">
    <name type="scientific">Pteropus alecto</name>
    <name type="common">Black flying fox</name>
    <dbReference type="NCBI Taxonomy" id="9402"/>
    <lineage>
        <taxon>Eukaryota</taxon>
        <taxon>Metazoa</taxon>
        <taxon>Chordata</taxon>
        <taxon>Craniata</taxon>
        <taxon>Vertebrata</taxon>
        <taxon>Euteleostomi</taxon>
        <taxon>Mammalia</taxon>
        <taxon>Eutheria</taxon>
        <taxon>Laurasiatheria</taxon>
        <taxon>Chiroptera</taxon>
        <taxon>Yinpterochiroptera</taxon>
        <taxon>Pteropodoidea</taxon>
        <taxon>Pteropodidae</taxon>
        <taxon>Pteropodinae</taxon>
        <taxon>Pteropus</taxon>
    </lineage>
</organism>
<dbReference type="Gene3D" id="3.40.605.10">
    <property type="entry name" value="Aldehyde Dehydrogenase, Chain A, domain 1"/>
    <property type="match status" value="1"/>
</dbReference>
<keyword evidence="6" id="KW-1185">Reference proteome</keyword>
<dbReference type="PANTHER" id="PTHR11699">
    <property type="entry name" value="ALDEHYDE DEHYDROGENASE-RELATED"/>
    <property type="match status" value="1"/>
</dbReference>
<dbReference type="Proteomes" id="UP000010552">
    <property type="component" value="Unassembled WGS sequence"/>
</dbReference>
<dbReference type="eggNOG" id="KOG2450">
    <property type="taxonomic scope" value="Eukaryota"/>
</dbReference>
<proteinExistence type="inferred from homology"/>
<dbReference type="InParanoid" id="L5KMV6"/>